<protein>
    <recommendedName>
        <fullName evidence="4">ferredoxin:thioredoxin reductase</fullName>
        <ecNumber evidence="4">1.8.7.2</ecNumber>
    </recommendedName>
    <alternativeName>
        <fullName evidence="12">Ferredoxin-thioredoxin reductase subunit B</fullName>
    </alternativeName>
</protein>
<evidence type="ECO:0000256" key="4">
    <source>
        <dbReference type="ARBA" id="ARBA00012358"/>
    </source>
</evidence>
<keyword evidence="15" id="KW-1185">Reference proteome</keyword>
<keyword evidence="9" id="KW-0411">Iron-sulfur</keyword>
<keyword evidence="5" id="KW-0004">4Fe-4S</keyword>
<sequence length="98" mass="11330">MSDEEKFNGSVDALSEEILEWAKSYARENGWKINPDEKQLGAVVKGLARNTLKFGERYCPCRIRSGDSEKDKEIICPCIYHRDEIETDGNCHCHLFYK</sequence>
<comment type="subunit">
    <text evidence="11">Heterodimer of subunit A (variable subunit) and subunit B (catalytic subunit). Heterodimeric FTR forms a complex with ferredoxin and thioredoxin.</text>
</comment>
<dbReference type="PANTHER" id="PTHR35113:SF1">
    <property type="entry name" value="FERREDOXIN-THIOREDOXIN REDUCTASE CATALYTIC CHAIN, CHLOROPLASTIC"/>
    <property type="match status" value="1"/>
</dbReference>
<evidence type="ECO:0000256" key="10">
    <source>
        <dbReference type="ARBA" id="ARBA00023157"/>
    </source>
</evidence>
<evidence type="ECO:0000256" key="2">
    <source>
        <dbReference type="ARBA" id="ARBA00003945"/>
    </source>
</evidence>
<dbReference type="Gene3D" id="3.90.460.10">
    <property type="entry name" value="Ferredoxin thioredoxin reductase catalytic beta subunit"/>
    <property type="match status" value="1"/>
</dbReference>
<comment type="similarity">
    <text evidence="3">Belongs to the ferredoxin thioredoxin reductase beta subunit family.</text>
</comment>
<dbReference type="EC" id="1.8.7.2" evidence="4"/>
<evidence type="ECO:0000256" key="8">
    <source>
        <dbReference type="ARBA" id="ARBA00023004"/>
    </source>
</evidence>
<dbReference type="RefSeq" id="WP_278098919.1">
    <property type="nucleotide sequence ID" value="NZ_CP091092.1"/>
</dbReference>
<dbReference type="AlphaFoldDB" id="A0AAF0FUC6"/>
<dbReference type="Proteomes" id="UP001218895">
    <property type="component" value="Chromosome"/>
</dbReference>
<dbReference type="SUPFAM" id="SSF57662">
    <property type="entry name" value="Ferredoxin thioredoxin reductase (FTR), catalytic beta chain"/>
    <property type="match status" value="1"/>
</dbReference>
<accession>A0AAF0FUC6</accession>
<organism evidence="14 15">
    <name type="scientific">Methanomicrobium antiquum</name>
    <dbReference type="NCBI Taxonomy" id="487686"/>
    <lineage>
        <taxon>Archaea</taxon>
        <taxon>Methanobacteriati</taxon>
        <taxon>Methanobacteriota</taxon>
        <taxon>Stenosarchaea group</taxon>
        <taxon>Methanomicrobia</taxon>
        <taxon>Methanomicrobiales</taxon>
        <taxon>Methanomicrobiaceae</taxon>
        <taxon>Methanomicrobium</taxon>
    </lineage>
</organism>
<reference evidence="14" key="1">
    <citation type="submission" date="2022-01" db="EMBL/GenBank/DDBJ databases">
        <title>Complete genome of Methanomicrobium antiquum DSM 21220.</title>
        <authorList>
            <person name="Chen S.-C."/>
            <person name="You Y.-T."/>
            <person name="Zhou Y.-Z."/>
            <person name="Lai M.-C."/>
        </authorList>
    </citation>
    <scope>NUCLEOTIDE SEQUENCE</scope>
    <source>
        <strain evidence="14">DSM 21220</strain>
    </source>
</reference>
<evidence type="ECO:0000256" key="6">
    <source>
        <dbReference type="ARBA" id="ARBA00022723"/>
    </source>
</evidence>
<comment type="catalytic activity">
    <reaction evidence="13">
        <text>[thioredoxin]-disulfide + 2 reduced [2Fe-2S]-[ferredoxin] + 2 H(+) = [thioredoxin]-dithiol + 2 oxidized [2Fe-2S]-[ferredoxin]</text>
        <dbReference type="Rhea" id="RHEA:42336"/>
        <dbReference type="Rhea" id="RHEA-COMP:10000"/>
        <dbReference type="Rhea" id="RHEA-COMP:10001"/>
        <dbReference type="Rhea" id="RHEA-COMP:10698"/>
        <dbReference type="Rhea" id="RHEA-COMP:10700"/>
        <dbReference type="ChEBI" id="CHEBI:15378"/>
        <dbReference type="ChEBI" id="CHEBI:29950"/>
        <dbReference type="ChEBI" id="CHEBI:33737"/>
        <dbReference type="ChEBI" id="CHEBI:33738"/>
        <dbReference type="ChEBI" id="CHEBI:50058"/>
        <dbReference type="EC" id="1.8.7.2"/>
    </reaction>
</comment>
<evidence type="ECO:0000256" key="13">
    <source>
        <dbReference type="ARBA" id="ARBA00048150"/>
    </source>
</evidence>
<evidence type="ECO:0000256" key="11">
    <source>
        <dbReference type="ARBA" id="ARBA00026011"/>
    </source>
</evidence>
<evidence type="ECO:0000256" key="3">
    <source>
        <dbReference type="ARBA" id="ARBA00007941"/>
    </source>
</evidence>
<dbReference type="EMBL" id="CP091092">
    <property type="protein sequence ID" value="WFN36080.1"/>
    <property type="molecule type" value="Genomic_DNA"/>
</dbReference>
<evidence type="ECO:0000313" key="15">
    <source>
        <dbReference type="Proteomes" id="UP001218895"/>
    </source>
</evidence>
<evidence type="ECO:0000256" key="1">
    <source>
        <dbReference type="ARBA" id="ARBA00001966"/>
    </source>
</evidence>
<dbReference type="GO" id="GO:0016730">
    <property type="term" value="F:oxidoreductase activity, acting on iron-sulfur proteins as donors"/>
    <property type="evidence" value="ECO:0007669"/>
    <property type="project" value="InterPro"/>
</dbReference>
<gene>
    <name evidence="14" type="ORF">L1994_07975</name>
</gene>
<evidence type="ECO:0000256" key="5">
    <source>
        <dbReference type="ARBA" id="ARBA00022485"/>
    </source>
</evidence>
<keyword evidence="8" id="KW-0408">Iron</keyword>
<keyword evidence="7" id="KW-0560">Oxidoreductase</keyword>
<dbReference type="KEGG" id="manq:L1994_07975"/>
<name>A0AAF0FUC6_9EURY</name>
<keyword evidence="10" id="KW-1015">Disulfide bond</keyword>
<evidence type="ECO:0000256" key="12">
    <source>
        <dbReference type="ARBA" id="ARBA00030295"/>
    </source>
</evidence>
<comment type="cofactor">
    <cofactor evidence="1">
        <name>[4Fe-4S] cluster</name>
        <dbReference type="ChEBI" id="CHEBI:49883"/>
    </cofactor>
</comment>
<dbReference type="GO" id="GO:0046872">
    <property type="term" value="F:metal ion binding"/>
    <property type="evidence" value="ECO:0007669"/>
    <property type="project" value="UniProtKB-KW"/>
</dbReference>
<evidence type="ECO:0000256" key="7">
    <source>
        <dbReference type="ARBA" id="ARBA00023002"/>
    </source>
</evidence>
<comment type="function">
    <text evidence="2">Catalytic subunit of the ferredoxin-thioredoxin reductase (FTR), which catalyzes the two-electron reduction of thioredoxins by the electrons provided by reduced ferredoxin.</text>
</comment>
<dbReference type="InterPro" id="IPR036644">
    <property type="entry name" value="FTR_bsu_sf"/>
</dbReference>
<evidence type="ECO:0000313" key="14">
    <source>
        <dbReference type="EMBL" id="WFN36080.1"/>
    </source>
</evidence>
<proteinExistence type="inferred from homology"/>
<dbReference type="Pfam" id="PF02943">
    <property type="entry name" value="FeThRed_B"/>
    <property type="match status" value="1"/>
</dbReference>
<keyword evidence="6" id="KW-0479">Metal-binding</keyword>
<dbReference type="InterPro" id="IPR004209">
    <property type="entry name" value="FTR_bsu"/>
</dbReference>
<evidence type="ECO:0000256" key="9">
    <source>
        <dbReference type="ARBA" id="ARBA00023014"/>
    </source>
</evidence>
<dbReference type="PANTHER" id="PTHR35113">
    <property type="entry name" value="FERREDOXIN-THIOREDOXIN REDUCTASE CATALYTIC CHAIN, CHLOROPLASTIC"/>
    <property type="match status" value="1"/>
</dbReference>
<dbReference type="GO" id="GO:0051539">
    <property type="term" value="F:4 iron, 4 sulfur cluster binding"/>
    <property type="evidence" value="ECO:0007669"/>
    <property type="project" value="UniProtKB-KW"/>
</dbReference>
<dbReference type="GeneID" id="79950327"/>